<reference evidence="2 3" key="1">
    <citation type="journal article" date="2024" name="J Genomics">
        <title>Draft genome sequencing and assembly of Favolaschia claudopus CIRM-BRFM 2984 isolated from oak limbs.</title>
        <authorList>
            <person name="Navarro D."/>
            <person name="Drula E."/>
            <person name="Chaduli D."/>
            <person name="Cazenave R."/>
            <person name="Ahrendt S."/>
            <person name="Wang J."/>
            <person name="Lipzen A."/>
            <person name="Daum C."/>
            <person name="Barry K."/>
            <person name="Grigoriev I.V."/>
            <person name="Favel A."/>
            <person name="Rosso M.N."/>
            <person name="Martin F."/>
        </authorList>
    </citation>
    <scope>NUCLEOTIDE SEQUENCE [LARGE SCALE GENOMIC DNA]</scope>
    <source>
        <strain evidence="2 3">CIRM-BRFM 2984</strain>
    </source>
</reference>
<evidence type="ECO:0000313" key="2">
    <source>
        <dbReference type="EMBL" id="KAK7017373.1"/>
    </source>
</evidence>
<dbReference type="Proteomes" id="UP001362999">
    <property type="component" value="Unassembled WGS sequence"/>
</dbReference>
<dbReference type="InterPro" id="IPR002347">
    <property type="entry name" value="SDR_fam"/>
</dbReference>
<dbReference type="SUPFAM" id="SSF51735">
    <property type="entry name" value="NAD(P)-binding Rossmann-fold domains"/>
    <property type="match status" value="1"/>
</dbReference>
<comment type="caution">
    <text evidence="2">The sequence shown here is derived from an EMBL/GenBank/DDBJ whole genome shotgun (WGS) entry which is preliminary data.</text>
</comment>
<gene>
    <name evidence="2" type="ORF">R3P38DRAFT_1324405</name>
</gene>
<dbReference type="Gene3D" id="3.40.50.720">
    <property type="entry name" value="NAD(P)-binding Rossmann-like Domain"/>
    <property type="match status" value="1"/>
</dbReference>
<sequence>MKFSYGSFITQQRRRQPPVAKVDLTGKTVVVVGANTGLGFEASKHFASMNPGRLILACRNESKGKAAVEKLKAETGYSKAELWLIDLGDFSSVKQFADRYEREGGRLDILVENAAVGTFTYSTTKDGWETSLQVNNLSTPLLALLLLPAMVKTAQEHSTVPRIVVVSSDMHYTVSLSKPLLKDPHLLKTLSSAEYCKSSKIMRERYPLTKLFNVFFVRALNARLPSSTPIVVSSLNPGYCYSELRRELTGPLVAADWLMEKLLAFSTEVGSRSIVWTAVSHQEDPQVLRGEYVNDYKVQEVSDTVLTPEGVKVQNSSWDELIQILSDVDPRVTQVVDQYLSRSIDL</sequence>
<dbReference type="InterPro" id="IPR036291">
    <property type="entry name" value="NAD(P)-bd_dom_sf"/>
</dbReference>
<dbReference type="EMBL" id="JAWWNJ010000048">
    <property type="protein sequence ID" value="KAK7017373.1"/>
    <property type="molecule type" value="Genomic_DNA"/>
</dbReference>
<keyword evidence="1" id="KW-0560">Oxidoreductase</keyword>
<dbReference type="PANTHER" id="PTHR43157">
    <property type="entry name" value="PHOSPHATIDYLINOSITOL-GLYCAN BIOSYNTHESIS CLASS F PROTEIN-RELATED"/>
    <property type="match status" value="1"/>
</dbReference>
<proteinExistence type="predicted"/>
<dbReference type="Pfam" id="PF00106">
    <property type="entry name" value="adh_short"/>
    <property type="match status" value="1"/>
</dbReference>
<keyword evidence="3" id="KW-1185">Reference proteome</keyword>
<protein>
    <submittedName>
        <fullName evidence="2">WW domain-containing oxidoreductase</fullName>
    </submittedName>
</protein>
<accession>A0AAW0AW33</accession>
<evidence type="ECO:0000256" key="1">
    <source>
        <dbReference type="ARBA" id="ARBA00023002"/>
    </source>
</evidence>
<dbReference type="PRINTS" id="PR00081">
    <property type="entry name" value="GDHRDH"/>
</dbReference>
<dbReference type="GO" id="GO:0016491">
    <property type="term" value="F:oxidoreductase activity"/>
    <property type="evidence" value="ECO:0007669"/>
    <property type="project" value="UniProtKB-KW"/>
</dbReference>
<dbReference type="AlphaFoldDB" id="A0AAW0AW33"/>
<dbReference type="PANTHER" id="PTHR43157:SF31">
    <property type="entry name" value="PHOSPHATIDYLINOSITOL-GLYCAN BIOSYNTHESIS CLASS F PROTEIN"/>
    <property type="match status" value="1"/>
</dbReference>
<name>A0AAW0AW33_9AGAR</name>
<evidence type="ECO:0000313" key="3">
    <source>
        <dbReference type="Proteomes" id="UP001362999"/>
    </source>
</evidence>
<organism evidence="2 3">
    <name type="scientific">Favolaschia claudopus</name>
    <dbReference type="NCBI Taxonomy" id="2862362"/>
    <lineage>
        <taxon>Eukaryota</taxon>
        <taxon>Fungi</taxon>
        <taxon>Dikarya</taxon>
        <taxon>Basidiomycota</taxon>
        <taxon>Agaricomycotina</taxon>
        <taxon>Agaricomycetes</taxon>
        <taxon>Agaricomycetidae</taxon>
        <taxon>Agaricales</taxon>
        <taxon>Marasmiineae</taxon>
        <taxon>Mycenaceae</taxon>
        <taxon>Favolaschia</taxon>
    </lineage>
</organism>